<keyword evidence="2" id="KW-1133">Transmembrane helix</keyword>
<dbReference type="Proteomes" id="UP000532311">
    <property type="component" value="Unassembled WGS sequence"/>
</dbReference>
<keyword evidence="2" id="KW-0472">Membrane</keyword>
<keyword evidence="2" id="KW-0812">Transmembrane</keyword>
<comment type="caution">
    <text evidence="3">The sequence shown here is derived from an EMBL/GenBank/DDBJ whole genome shotgun (WGS) entry which is preliminary data.</text>
</comment>
<protein>
    <submittedName>
        <fullName evidence="3">Uncharacterized protein</fullName>
    </submittedName>
</protein>
<evidence type="ECO:0000313" key="4">
    <source>
        <dbReference type="Proteomes" id="UP000532311"/>
    </source>
</evidence>
<accession>A0A8H5YT75</accession>
<keyword evidence="1" id="KW-0175">Coiled coil</keyword>
<dbReference type="EMBL" id="JAAQPF010000062">
    <property type="protein sequence ID" value="KAF5717829.1"/>
    <property type="molecule type" value="Genomic_DNA"/>
</dbReference>
<feature type="transmembrane region" description="Helical" evidence="2">
    <location>
        <begin position="52"/>
        <end position="72"/>
    </location>
</feature>
<gene>
    <name evidence="3" type="ORF">FGLOB1_1937</name>
</gene>
<evidence type="ECO:0000313" key="3">
    <source>
        <dbReference type="EMBL" id="KAF5717829.1"/>
    </source>
</evidence>
<organism evidence="3 4">
    <name type="scientific">Fusarium globosum</name>
    <dbReference type="NCBI Taxonomy" id="78864"/>
    <lineage>
        <taxon>Eukaryota</taxon>
        <taxon>Fungi</taxon>
        <taxon>Dikarya</taxon>
        <taxon>Ascomycota</taxon>
        <taxon>Pezizomycotina</taxon>
        <taxon>Sordariomycetes</taxon>
        <taxon>Hypocreomycetidae</taxon>
        <taxon>Hypocreales</taxon>
        <taxon>Nectriaceae</taxon>
        <taxon>Fusarium</taxon>
        <taxon>Fusarium fujikuroi species complex</taxon>
    </lineage>
</organism>
<evidence type="ECO:0000256" key="1">
    <source>
        <dbReference type="SAM" id="Coils"/>
    </source>
</evidence>
<proteinExistence type="predicted"/>
<feature type="transmembrane region" description="Helical" evidence="2">
    <location>
        <begin position="28"/>
        <end position="46"/>
    </location>
</feature>
<evidence type="ECO:0000256" key="2">
    <source>
        <dbReference type="SAM" id="Phobius"/>
    </source>
</evidence>
<name>A0A8H5YT75_9HYPO</name>
<feature type="coiled-coil region" evidence="1">
    <location>
        <begin position="191"/>
        <end position="218"/>
    </location>
</feature>
<sequence>MGYFSPTTRFYGPIRFGYLEYSQHFTQAYNVLIDWFVVFAMLAIFLPLPWLSFAFGTGVTAFCVMAWVRLVLLYRTSLRAIASEVAMDAGRARAAKAAAYDEACSFSRYEDQVMQAAGSARRDAVLSNAVRVTDFFDCTARAWSALGQVRQPAQTAAEKADFLVGAAADVLDTDMPDGDEETGESRLDPQAQELQENADEALRRAKDVVTQLEVAQEAIDRSNAANAQDRKARASAETNAMAAIQVARNISSKAAGLLVAKTAAERYADEVSVLAGQALSAAQGGEMARARQIADKAKTSADAAEAELVIVRAARAEALEDLLQWLESSRSGGS</sequence>
<reference evidence="3 4" key="1">
    <citation type="submission" date="2020-05" db="EMBL/GenBank/DDBJ databases">
        <title>Identification and distribution of gene clusters putatively required for synthesis of sphingolipid metabolism inhibitors in phylogenetically diverse species of the filamentous fungus Fusarium.</title>
        <authorList>
            <person name="Kim H.-S."/>
            <person name="Busman M."/>
            <person name="Brown D.W."/>
            <person name="Divon H."/>
            <person name="Uhlig S."/>
            <person name="Proctor R.H."/>
        </authorList>
    </citation>
    <scope>NUCLEOTIDE SEQUENCE [LARGE SCALE GENOMIC DNA]</scope>
    <source>
        <strain evidence="3 4">NRRL 26131</strain>
    </source>
</reference>
<dbReference type="AlphaFoldDB" id="A0A8H5YT75"/>
<keyword evidence="4" id="KW-1185">Reference proteome</keyword>